<dbReference type="RefSeq" id="WP_015759222.1">
    <property type="nucleotide sequence ID" value="NC_013216.1"/>
</dbReference>
<sequence length="128" mass="14200">MNNISSESVVESKIAAGNTCIGEEEFPGTRIEAAQLGMKTVVLWIYNINQNGSSNLFQEDMSRHFTSDKDGNVIIRDMSPELMAQFLSNLTTSKEIQIHELGIRLMLFVYNCNQNGSNNAARVTPVAE</sequence>
<dbReference type="AlphaFoldDB" id="C8VXE4"/>
<gene>
    <name evidence="1" type="ordered locus">Dtox_3836</name>
</gene>
<organism evidence="1 2">
    <name type="scientific">Desulfofarcimen acetoxidans (strain ATCC 49208 / DSM 771 / KCTC 5769 / VKM B-1644 / 5575)</name>
    <name type="common">Desulfotomaculum acetoxidans</name>
    <dbReference type="NCBI Taxonomy" id="485916"/>
    <lineage>
        <taxon>Bacteria</taxon>
        <taxon>Bacillati</taxon>
        <taxon>Bacillota</taxon>
        <taxon>Clostridia</taxon>
        <taxon>Eubacteriales</taxon>
        <taxon>Peptococcaceae</taxon>
        <taxon>Desulfofarcimen</taxon>
    </lineage>
</organism>
<dbReference type="Proteomes" id="UP000002217">
    <property type="component" value="Chromosome"/>
</dbReference>
<keyword evidence="2" id="KW-1185">Reference proteome</keyword>
<dbReference type="OrthoDB" id="2112231at2"/>
<reference evidence="1 2" key="1">
    <citation type="journal article" date="2009" name="Stand. Genomic Sci.">
        <title>Complete genome sequence of Desulfotomaculum acetoxidans type strain (5575).</title>
        <authorList>
            <person name="Spring S."/>
            <person name="Lapidus A."/>
            <person name="Schroder M."/>
            <person name="Gleim D."/>
            <person name="Sims D."/>
            <person name="Meincke L."/>
            <person name="Glavina Del Rio T."/>
            <person name="Tice H."/>
            <person name="Copeland A."/>
            <person name="Cheng J.F."/>
            <person name="Lucas S."/>
            <person name="Chen F."/>
            <person name="Nolan M."/>
            <person name="Bruce D."/>
            <person name="Goodwin L."/>
            <person name="Pitluck S."/>
            <person name="Ivanova N."/>
            <person name="Mavromatis K."/>
            <person name="Mikhailova N."/>
            <person name="Pati A."/>
            <person name="Chen A."/>
            <person name="Palaniappan K."/>
            <person name="Land M."/>
            <person name="Hauser L."/>
            <person name="Chang Y.J."/>
            <person name="Jeffries C.D."/>
            <person name="Chain P."/>
            <person name="Saunders E."/>
            <person name="Brettin T."/>
            <person name="Detter J.C."/>
            <person name="Goker M."/>
            <person name="Bristow J."/>
            <person name="Eisen J.A."/>
            <person name="Markowitz V."/>
            <person name="Hugenholtz P."/>
            <person name="Kyrpides N.C."/>
            <person name="Klenk H.P."/>
            <person name="Han C."/>
        </authorList>
    </citation>
    <scope>NUCLEOTIDE SEQUENCE [LARGE SCALE GENOMIC DNA]</scope>
    <source>
        <strain evidence="2">ATCC 49208 / DSM 771 / VKM B-1644</strain>
    </source>
</reference>
<dbReference type="STRING" id="485916.Dtox_3836"/>
<dbReference type="KEGG" id="dae:Dtox_3836"/>
<proteinExistence type="predicted"/>
<dbReference type="EMBL" id="CP001720">
    <property type="protein sequence ID" value="ACV64540.1"/>
    <property type="molecule type" value="Genomic_DNA"/>
</dbReference>
<protein>
    <submittedName>
        <fullName evidence="1">Uncharacterized protein</fullName>
    </submittedName>
</protein>
<accession>C8VXE4</accession>
<name>C8VXE4_DESAS</name>
<evidence type="ECO:0000313" key="1">
    <source>
        <dbReference type="EMBL" id="ACV64540.1"/>
    </source>
</evidence>
<evidence type="ECO:0000313" key="2">
    <source>
        <dbReference type="Proteomes" id="UP000002217"/>
    </source>
</evidence>
<dbReference type="HOGENOM" id="CLU_1956021_0_0_9"/>